<organism evidence="2 5">
    <name type="scientific">Limosilactobacillus fermentum</name>
    <name type="common">Lactobacillus fermentum</name>
    <dbReference type="NCBI Taxonomy" id="1613"/>
    <lineage>
        <taxon>Bacteria</taxon>
        <taxon>Bacillati</taxon>
        <taxon>Bacillota</taxon>
        <taxon>Bacilli</taxon>
        <taxon>Lactobacillales</taxon>
        <taxon>Lactobacillaceae</taxon>
        <taxon>Limosilactobacillus</taxon>
    </lineage>
</organism>
<evidence type="ECO:0000313" key="5">
    <source>
        <dbReference type="Proteomes" id="UP000185427"/>
    </source>
</evidence>
<reference evidence="3 7" key="3">
    <citation type="submission" date="2019-10" db="EMBL/GenBank/DDBJ databases">
        <title>Genome Sequencing and assembly of Lactobacillus fermentum I2, a lactic acid bacteria.</title>
        <authorList>
            <person name="Lopes L.S."/>
            <person name="Persinoti G.F."/>
            <person name="Riano-Pachon D.M."/>
            <person name="Labate C.A."/>
        </authorList>
    </citation>
    <scope>NUCLEOTIDE SEQUENCE [LARGE SCALE GENOMIC DNA]</scope>
    <source>
        <strain evidence="3 7">I2</strain>
    </source>
</reference>
<evidence type="ECO:0000313" key="4">
    <source>
        <dbReference type="EMBL" id="PNV58229.1"/>
    </source>
</evidence>
<proteinExistence type="predicted"/>
<dbReference type="EMBL" id="WHJL01000143">
    <property type="protein sequence ID" value="MPQ36275.1"/>
    <property type="molecule type" value="Genomic_DNA"/>
</dbReference>
<evidence type="ECO:0000313" key="7">
    <source>
        <dbReference type="Proteomes" id="UP000466799"/>
    </source>
</evidence>
<dbReference type="Proteomes" id="UP000466799">
    <property type="component" value="Unassembled WGS sequence"/>
</dbReference>
<dbReference type="EMBL" id="POTQ01000005">
    <property type="protein sequence ID" value="PNV58229.1"/>
    <property type="molecule type" value="Genomic_DNA"/>
</dbReference>
<reference evidence="2 5" key="1">
    <citation type="submission" date="2016-12" db="EMBL/GenBank/DDBJ databases">
        <title>Complete Genome Sequence of Lactobacillus fermentum Strain SNUV175, a Probiotic for Treatment of Bacterial Vaginosis.</title>
        <authorList>
            <person name="Lee S."/>
            <person name="You H.J."/>
            <person name="Kwon B."/>
            <person name="Ko G."/>
        </authorList>
    </citation>
    <scope>NUCLEOTIDE SEQUENCE [LARGE SCALE GENOMIC DNA]</scope>
    <source>
        <strain evidence="2 5">SNUV175</strain>
    </source>
</reference>
<keyword evidence="1" id="KW-0812">Transmembrane</keyword>
<dbReference type="AlphaFoldDB" id="A0A1L7GT95"/>
<feature type="transmembrane region" description="Helical" evidence="1">
    <location>
        <begin position="74"/>
        <end position="92"/>
    </location>
</feature>
<keyword evidence="1" id="KW-0472">Membrane</keyword>
<accession>A0A1L7GT95</accession>
<evidence type="ECO:0000313" key="3">
    <source>
        <dbReference type="EMBL" id="MPQ36275.1"/>
    </source>
</evidence>
<feature type="transmembrane region" description="Helical" evidence="1">
    <location>
        <begin position="104"/>
        <end position="122"/>
    </location>
</feature>
<feature type="transmembrane region" description="Helical" evidence="1">
    <location>
        <begin position="48"/>
        <end position="68"/>
    </location>
</feature>
<gene>
    <name evidence="2" type="ORF">BUW47_01650</name>
    <name evidence="4" type="ORF">C1Y38_03630</name>
    <name evidence="3" type="ORF">GC247_10560</name>
</gene>
<evidence type="ECO:0000313" key="2">
    <source>
        <dbReference type="EMBL" id="APU45242.1"/>
    </source>
</evidence>
<sequence>MCGRINGIVREDAVRVKNIITELVMLVGYGLVEWLVNRLIRRQKKPVHLLWVWTTLLIISCLINLTFYWFAYPVIIWMLIGIGLVIHQLWTSHQFLYQRFWPRFWQLTVFFWLVAFVLSLLGNRLPVV</sequence>
<dbReference type="Proteomes" id="UP000236514">
    <property type="component" value="Unassembled WGS sequence"/>
</dbReference>
<keyword evidence="1" id="KW-1133">Transmembrane helix</keyword>
<evidence type="ECO:0000313" key="6">
    <source>
        <dbReference type="Proteomes" id="UP000236514"/>
    </source>
</evidence>
<evidence type="ECO:0000256" key="1">
    <source>
        <dbReference type="SAM" id="Phobius"/>
    </source>
</evidence>
<dbReference type="OrthoDB" id="2325258at2"/>
<protein>
    <submittedName>
        <fullName evidence="2">Uncharacterized protein</fullName>
    </submittedName>
</protein>
<dbReference type="EMBL" id="CP019030">
    <property type="protein sequence ID" value="APU45242.1"/>
    <property type="molecule type" value="Genomic_DNA"/>
</dbReference>
<dbReference type="Proteomes" id="UP000185427">
    <property type="component" value="Chromosome"/>
</dbReference>
<name>A0A1L7GT95_LIMFE</name>
<reference evidence="4 6" key="2">
    <citation type="submission" date="2018-01" db="EMBL/GenBank/DDBJ databases">
        <title>Draft genome sequence of the feruloyl esterase-producing strain Lactobacillus fermentum CRL 1446, isolated from artisanal goat milk cheese.</title>
        <authorList>
            <person name="Abeijon Mukdsi M.C."/>
            <person name="Saavedra L."/>
            <person name="Gauffin Cano M.P."/>
            <person name="Hebert E.M."/>
            <person name="Medina R.B."/>
        </authorList>
    </citation>
    <scope>NUCLEOTIDE SEQUENCE [LARGE SCALE GENOMIC DNA]</scope>
    <source>
        <strain evidence="4 6">CRL 1446</strain>
    </source>
</reference>